<keyword evidence="2" id="KW-1185">Reference proteome</keyword>
<dbReference type="Proteomes" id="UP000773462">
    <property type="component" value="Unassembled WGS sequence"/>
</dbReference>
<evidence type="ECO:0000313" key="1">
    <source>
        <dbReference type="EMBL" id="MBP2112705.1"/>
    </source>
</evidence>
<dbReference type="RefSeq" id="WP_235191919.1">
    <property type="nucleotide sequence ID" value="NZ_JAGGLV010000008.1"/>
</dbReference>
<evidence type="ECO:0000313" key="2">
    <source>
        <dbReference type="Proteomes" id="UP000773462"/>
    </source>
</evidence>
<sequence>MGEAGKQENVTTFEEMAEVVARLGIVPLAPLIPEHPSVNGLTLAENWHTDTELDPWRWRVRFPGEGLAGYGKFIKKKAVLVSREWLPAYLAASGPRKSLEERYQSGLATREALTLLEIIRANEGIETRQLRSMADMKAKEKKTAFDNAVTELQGSLDIVISGVKQRVNADGEPNGWNSTSFETSGHWMHEAGILPFEGSREEAIAWLRSRMEAAWAPEAVAWINKALGWK</sequence>
<proteinExistence type="predicted"/>
<gene>
    <name evidence="1" type="ORF">J2Z70_002859</name>
</gene>
<organism evidence="1 2">
    <name type="scientific">Paenibacillus silagei</name>
    <dbReference type="NCBI Taxonomy" id="1670801"/>
    <lineage>
        <taxon>Bacteria</taxon>
        <taxon>Bacillati</taxon>
        <taxon>Bacillota</taxon>
        <taxon>Bacilli</taxon>
        <taxon>Bacillales</taxon>
        <taxon>Paenibacillaceae</taxon>
        <taxon>Paenibacillus</taxon>
    </lineage>
</organism>
<name>A0ABS4NTF7_9BACL</name>
<dbReference type="EMBL" id="JAGGLV010000008">
    <property type="protein sequence ID" value="MBP2112705.1"/>
    <property type="molecule type" value="Genomic_DNA"/>
</dbReference>
<dbReference type="InterPro" id="IPR056298">
    <property type="entry name" value="AlkZ-rel"/>
</dbReference>
<reference evidence="1 2" key="1">
    <citation type="submission" date="2021-03" db="EMBL/GenBank/DDBJ databases">
        <title>Genomic Encyclopedia of Type Strains, Phase IV (KMG-IV): sequencing the most valuable type-strain genomes for metagenomic binning, comparative biology and taxonomic classification.</title>
        <authorList>
            <person name="Goeker M."/>
        </authorList>
    </citation>
    <scope>NUCLEOTIDE SEQUENCE [LARGE SCALE GENOMIC DNA]</scope>
    <source>
        <strain evidence="1 2">DSM 101953</strain>
    </source>
</reference>
<dbReference type="Pfam" id="PF24741">
    <property type="entry name" value="AlkZ-rel"/>
    <property type="match status" value="1"/>
</dbReference>
<protein>
    <submittedName>
        <fullName evidence="1">Uncharacterized protein</fullName>
    </submittedName>
</protein>
<comment type="caution">
    <text evidence="1">The sequence shown here is derived from an EMBL/GenBank/DDBJ whole genome shotgun (WGS) entry which is preliminary data.</text>
</comment>
<accession>A0ABS4NTF7</accession>